<dbReference type="GO" id="GO:0032259">
    <property type="term" value="P:methylation"/>
    <property type="evidence" value="ECO:0007669"/>
    <property type="project" value="UniProtKB-KW"/>
</dbReference>
<dbReference type="Gene3D" id="3.40.50.150">
    <property type="entry name" value="Vaccinia Virus protein VP39"/>
    <property type="match status" value="2"/>
</dbReference>
<accession>A0A445LQD1</accession>
<dbReference type="Proteomes" id="UP000289340">
    <property type="component" value="Chromosome 2"/>
</dbReference>
<comment type="similarity">
    <text evidence="4">Belongs to the methyltransferase superfamily. METTL23 family.</text>
</comment>
<keyword evidence="3" id="KW-0949">S-adenosyl-L-methionine</keyword>
<reference evidence="5 6" key="1">
    <citation type="submission" date="2018-09" db="EMBL/GenBank/DDBJ databases">
        <title>A high-quality reference genome of wild soybean provides a powerful tool to mine soybean genomes.</title>
        <authorList>
            <person name="Xie M."/>
            <person name="Chung C.Y.L."/>
            <person name="Li M.-W."/>
            <person name="Wong F.-L."/>
            <person name="Chan T.-F."/>
            <person name="Lam H.-M."/>
        </authorList>
    </citation>
    <scope>NUCLEOTIDE SEQUENCE [LARGE SCALE GENOMIC DNA]</scope>
    <source>
        <strain evidence="6">cv. W05</strain>
        <tissue evidence="5">Hypocotyl of etiolated seedlings</tissue>
    </source>
</reference>
<organism evidence="5 6">
    <name type="scientific">Glycine soja</name>
    <name type="common">Wild soybean</name>
    <dbReference type="NCBI Taxonomy" id="3848"/>
    <lineage>
        <taxon>Eukaryota</taxon>
        <taxon>Viridiplantae</taxon>
        <taxon>Streptophyta</taxon>
        <taxon>Embryophyta</taxon>
        <taxon>Tracheophyta</taxon>
        <taxon>Spermatophyta</taxon>
        <taxon>Magnoliopsida</taxon>
        <taxon>eudicotyledons</taxon>
        <taxon>Gunneridae</taxon>
        <taxon>Pentapetalae</taxon>
        <taxon>rosids</taxon>
        <taxon>fabids</taxon>
        <taxon>Fabales</taxon>
        <taxon>Fabaceae</taxon>
        <taxon>Papilionoideae</taxon>
        <taxon>50 kb inversion clade</taxon>
        <taxon>NPAAA clade</taxon>
        <taxon>indigoferoid/millettioid clade</taxon>
        <taxon>Phaseoleae</taxon>
        <taxon>Glycine</taxon>
        <taxon>Glycine subgen. Soja</taxon>
    </lineage>
</organism>
<dbReference type="InterPro" id="IPR019410">
    <property type="entry name" value="Methyltransf_16"/>
</dbReference>
<keyword evidence="1 5" id="KW-0489">Methyltransferase</keyword>
<evidence type="ECO:0000313" key="6">
    <source>
        <dbReference type="Proteomes" id="UP000289340"/>
    </source>
</evidence>
<gene>
    <name evidence="5" type="ORF">D0Y65_004129</name>
</gene>
<dbReference type="InterPro" id="IPR029063">
    <property type="entry name" value="SAM-dependent_MTases_sf"/>
</dbReference>
<name>A0A445LQD1_GLYSO</name>
<proteinExistence type="inferred from homology"/>
<keyword evidence="6" id="KW-1185">Reference proteome</keyword>
<dbReference type="GO" id="GO:0008168">
    <property type="term" value="F:methyltransferase activity"/>
    <property type="evidence" value="ECO:0007669"/>
    <property type="project" value="UniProtKB-KW"/>
</dbReference>
<dbReference type="PANTHER" id="PTHR14614:SF164">
    <property type="entry name" value="HISTONE-ARGININE METHYLTRANSFERASE METTL23"/>
    <property type="match status" value="1"/>
</dbReference>
<evidence type="ECO:0000256" key="4">
    <source>
        <dbReference type="ARBA" id="ARBA00043988"/>
    </source>
</evidence>
<dbReference type="GO" id="GO:0005634">
    <property type="term" value="C:nucleus"/>
    <property type="evidence" value="ECO:0007669"/>
    <property type="project" value="TreeGrafter"/>
</dbReference>
<dbReference type="AlphaFoldDB" id="A0A445LQD1"/>
<sequence>MRAMEEKDWNDDSLTMTTVSHHCFSDDSKAPSFSISIIENMKDEYGLFLWPCNVVLVEYVWQHNHRFSGANVVEVLGLTWGVWDSSIFSLQSTIILGADVLYDSNAFDNLFATVTFLFRNSPGSTYITSYHNRSGHHLIEFWVGKWGLECLKLLDGFSFLPSDKASL</sequence>
<comment type="caution">
    <text evidence="5">The sequence shown here is derived from an EMBL/GenBank/DDBJ whole genome shotgun (WGS) entry which is preliminary data.</text>
</comment>
<evidence type="ECO:0000256" key="3">
    <source>
        <dbReference type="ARBA" id="ARBA00022691"/>
    </source>
</evidence>
<evidence type="ECO:0000256" key="1">
    <source>
        <dbReference type="ARBA" id="ARBA00022603"/>
    </source>
</evidence>
<dbReference type="EMBL" id="QZWG01000002">
    <property type="protein sequence ID" value="RZC25302.1"/>
    <property type="molecule type" value="Genomic_DNA"/>
</dbReference>
<keyword evidence="2 5" id="KW-0808">Transferase</keyword>
<dbReference type="PANTHER" id="PTHR14614">
    <property type="entry name" value="HEPATOCELLULAR CARCINOMA-ASSOCIATED ANTIGEN"/>
    <property type="match status" value="1"/>
</dbReference>
<evidence type="ECO:0000313" key="5">
    <source>
        <dbReference type="EMBL" id="RZC25302.1"/>
    </source>
</evidence>
<dbReference type="GO" id="GO:0005737">
    <property type="term" value="C:cytoplasm"/>
    <property type="evidence" value="ECO:0007669"/>
    <property type="project" value="TreeGrafter"/>
</dbReference>
<evidence type="ECO:0000256" key="2">
    <source>
        <dbReference type="ARBA" id="ARBA00022679"/>
    </source>
</evidence>
<protein>
    <submittedName>
        <fullName evidence="5">Methyltransferase-like protein 23</fullName>
    </submittedName>
</protein>